<feature type="transmembrane region" description="Helical" evidence="2">
    <location>
        <begin position="174"/>
        <end position="193"/>
    </location>
</feature>
<name>A0A8H4RQE9_9HELO</name>
<dbReference type="OrthoDB" id="5427664at2759"/>
<sequence>MGAYVSTGQCQAFHNITLNCSITNATAAIPYRTIGGLEYGQFQSNSDVAGVGIVYAFFSVALLALATSAVYLILQITRYMNFTGIKAHLDQTVAERRRTTSITLADIFDAIILSCSDQQAFTAGAYAITLRYAQGCVISAYHYNIVANMMLITCATHLMSVTVVSQYWKHKFLATLRVVIISLIYIATALLLSNQNAGEALTWPSVVPPVNQTDSLLILAAACFQGNQSALDKTLTETFGRGGKDLAIDTIERSSPDNRIVAGTILSSLFLYWYGLAILAELIRFWRGSRFSFSNRVQGGKWQQFSTLWLNRLFWLYQFAGAVFCTVAIVYSFNYIRDLRNWMDQSPWLQREPDGTNPENDATTFGQLVPLLLILLTIFVVFQLVGDKYSEYRERTKEKDKEDLEALANKSRFSESSTDIPEKKSSITATVTSIPSTPVKKSSWPLESDDREITTTSTFSSTPLTMPVPETGN</sequence>
<keyword evidence="4" id="KW-1185">Reference proteome</keyword>
<dbReference type="Proteomes" id="UP000566819">
    <property type="component" value="Unassembled WGS sequence"/>
</dbReference>
<evidence type="ECO:0000313" key="3">
    <source>
        <dbReference type="EMBL" id="KAF4633070.1"/>
    </source>
</evidence>
<reference evidence="3 4" key="1">
    <citation type="submission" date="2020-03" db="EMBL/GenBank/DDBJ databases">
        <title>Draft Genome Sequence of Cudoniella acicularis.</title>
        <authorList>
            <person name="Buettner E."/>
            <person name="Kellner H."/>
        </authorList>
    </citation>
    <scope>NUCLEOTIDE SEQUENCE [LARGE SCALE GENOMIC DNA]</scope>
    <source>
        <strain evidence="3 4">DSM 108380</strain>
    </source>
</reference>
<keyword evidence="2" id="KW-0812">Transmembrane</keyword>
<organism evidence="3 4">
    <name type="scientific">Cudoniella acicularis</name>
    <dbReference type="NCBI Taxonomy" id="354080"/>
    <lineage>
        <taxon>Eukaryota</taxon>
        <taxon>Fungi</taxon>
        <taxon>Dikarya</taxon>
        <taxon>Ascomycota</taxon>
        <taxon>Pezizomycotina</taxon>
        <taxon>Leotiomycetes</taxon>
        <taxon>Helotiales</taxon>
        <taxon>Tricladiaceae</taxon>
        <taxon>Cudoniella</taxon>
    </lineage>
</organism>
<feature type="transmembrane region" description="Helical" evidence="2">
    <location>
        <begin position="260"/>
        <end position="283"/>
    </location>
</feature>
<protein>
    <submittedName>
        <fullName evidence="3">Uncharacterized protein</fullName>
    </submittedName>
</protein>
<feature type="transmembrane region" description="Helical" evidence="2">
    <location>
        <begin position="365"/>
        <end position="385"/>
    </location>
</feature>
<feature type="region of interest" description="Disordered" evidence="1">
    <location>
        <begin position="400"/>
        <end position="473"/>
    </location>
</feature>
<dbReference type="InterPro" id="IPR053018">
    <property type="entry name" value="Elsinochrome_Biosynth-Asso"/>
</dbReference>
<comment type="caution">
    <text evidence="3">The sequence shown here is derived from an EMBL/GenBank/DDBJ whole genome shotgun (WGS) entry which is preliminary data.</text>
</comment>
<gene>
    <name evidence="3" type="ORF">G7Y89_g5050</name>
</gene>
<feature type="transmembrane region" description="Helical" evidence="2">
    <location>
        <begin position="313"/>
        <end position="333"/>
    </location>
</feature>
<feature type="transmembrane region" description="Helical" evidence="2">
    <location>
        <begin position="53"/>
        <end position="74"/>
    </location>
</feature>
<dbReference type="EMBL" id="JAAMPI010000292">
    <property type="protein sequence ID" value="KAF4633070.1"/>
    <property type="molecule type" value="Genomic_DNA"/>
</dbReference>
<keyword evidence="2" id="KW-0472">Membrane</keyword>
<evidence type="ECO:0000313" key="4">
    <source>
        <dbReference type="Proteomes" id="UP000566819"/>
    </source>
</evidence>
<accession>A0A8H4RQE9</accession>
<evidence type="ECO:0000256" key="2">
    <source>
        <dbReference type="SAM" id="Phobius"/>
    </source>
</evidence>
<keyword evidence="2" id="KW-1133">Transmembrane helix</keyword>
<proteinExistence type="predicted"/>
<evidence type="ECO:0000256" key="1">
    <source>
        <dbReference type="SAM" id="MobiDB-lite"/>
    </source>
</evidence>
<dbReference type="PANTHER" id="PTHR37577:SF1">
    <property type="entry name" value="INTEGRAL MEMBRANE PROTEIN"/>
    <property type="match status" value="1"/>
</dbReference>
<dbReference type="PANTHER" id="PTHR37577">
    <property type="entry name" value="INTEGRAL MEMBRANE PROTEIN"/>
    <property type="match status" value="1"/>
</dbReference>
<feature type="compositionally biased region" description="Polar residues" evidence="1">
    <location>
        <begin position="426"/>
        <end position="440"/>
    </location>
</feature>
<dbReference type="AlphaFoldDB" id="A0A8H4RQE9"/>